<dbReference type="AlphaFoldDB" id="A0AAW1UCU9"/>
<feature type="compositionally biased region" description="Polar residues" evidence="1">
    <location>
        <begin position="36"/>
        <end position="47"/>
    </location>
</feature>
<gene>
    <name evidence="2" type="ORF">WA026_022073</name>
</gene>
<accession>A0AAW1UCU9</accession>
<organism evidence="2 3">
    <name type="scientific">Henosepilachna vigintioctopunctata</name>
    <dbReference type="NCBI Taxonomy" id="420089"/>
    <lineage>
        <taxon>Eukaryota</taxon>
        <taxon>Metazoa</taxon>
        <taxon>Ecdysozoa</taxon>
        <taxon>Arthropoda</taxon>
        <taxon>Hexapoda</taxon>
        <taxon>Insecta</taxon>
        <taxon>Pterygota</taxon>
        <taxon>Neoptera</taxon>
        <taxon>Endopterygota</taxon>
        <taxon>Coleoptera</taxon>
        <taxon>Polyphaga</taxon>
        <taxon>Cucujiformia</taxon>
        <taxon>Coccinelloidea</taxon>
        <taxon>Coccinellidae</taxon>
        <taxon>Epilachninae</taxon>
        <taxon>Epilachnini</taxon>
        <taxon>Henosepilachna</taxon>
    </lineage>
</organism>
<feature type="region of interest" description="Disordered" evidence="1">
    <location>
        <begin position="1"/>
        <end position="57"/>
    </location>
</feature>
<reference evidence="2 3" key="1">
    <citation type="submission" date="2023-03" db="EMBL/GenBank/DDBJ databases">
        <title>Genome insight into feeding habits of ladybird beetles.</title>
        <authorList>
            <person name="Li H.-S."/>
            <person name="Huang Y.-H."/>
            <person name="Pang H."/>
        </authorList>
    </citation>
    <scope>NUCLEOTIDE SEQUENCE [LARGE SCALE GENOMIC DNA]</scope>
    <source>
        <strain evidence="2">SYSU_2023b</strain>
        <tissue evidence="2">Whole body</tissue>
    </source>
</reference>
<proteinExistence type="predicted"/>
<evidence type="ECO:0000313" key="3">
    <source>
        <dbReference type="Proteomes" id="UP001431783"/>
    </source>
</evidence>
<evidence type="ECO:0000256" key="1">
    <source>
        <dbReference type="SAM" id="MobiDB-lite"/>
    </source>
</evidence>
<sequence length="76" mass="8711">MNYKSLDKKLQERKTESTGRKRKKPWINRREPQPGGSANNPEVSQQPRVEVNPEGGPAEAVLEFRCPNCEKSFVTR</sequence>
<protein>
    <submittedName>
        <fullName evidence="2">Uncharacterized protein</fullName>
    </submittedName>
</protein>
<name>A0AAW1UCU9_9CUCU</name>
<feature type="compositionally biased region" description="Basic and acidic residues" evidence="1">
    <location>
        <begin position="1"/>
        <end position="19"/>
    </location>
</feature>
<dbReference type="EMBL" id="JARQZJ010000048">
    <property type="protein sequence ID" value="KAK9878433.1"/>
    <property type="molecule type" value="Genomic_DNA"/>
</dbReference>
<evidence type="ECO:0000313" key="2">
    <source>
        <dbReference type="EMBL" id="KAK9878433.1"/>
    </source>
</evidence>
<keyword evidence="3" id="KW-1185">Reference proteome</keyword>
<dbReference type="Proteomes" id="UP001431783">
    <property type="component" value="Unassembled WGS sequence"/>
</dbReference>
<comment type="caution">
    <text evidence="2">The sequence shown here is derived from an EMBL/GenBank/DDBJ whole genome shotgun (WGS) entry which is preliminary data.</text>
</comment>